<name>A0ABW8HW03_9BACL</name>
<dbReference type="EMBL" id="JBIYSL010000003">
    <property type="protein sequence ID" value="MFK0523826.1"/>
    <property type="molecule type" value="Genomic_DNA"/>
</dbReference>
<proteinExistence type="predicted"/>
<accession>A0ABW8HW03</accession>
<dbReference type="InterPro" id="IPR019260">
    <property type="entry name" value="DUF2262"/>
</dbReference>
<gene>
    <name evidence="2" type="ORF">ACINKY_16585</name>
</gene>
<keyword evidence="3" id="KW-1185">Reference proteome</keyword>
<organism evidence="2 3">
    <name type="scientific">Paenibacillus illinoisensis</name>
    <dbReference type="NCBI Taxonomy" id="59845"/>
    <lineage>
        <taxon>Bacteria</taxon>
        <taxon>Bacillati</taxon>
        <taxon>Bacillota</taxon>
        <taxon>Bacilli</taxon>
        <taxon>Bacillales</taxon>
        <taxon>Paenibacillaceae</taxon>
        <taxon>Paenibacillus</taxon>
    </lineage>
</organism>
<sequence>MEKSIHSELIGTFIYEELSRAYTYEKGPVHWTLEISDDKANIYEIMQRAENLYRVLHGFDKQAKVSIADELTSYKNDFWPEYDEDDEHLDWDEVDAGKYDVTPETFAASIKLLDIVIRHEDIYCEYDDGELFGGHRIHAYFDNDHRLRSAEI</sequence>
<dbReference type="Proteomes" id="UP001618531">
    <property type="component" value="Unassembled WGS sequence"/>
</dbReference>
<feature type="domain" description="DUF2262" evidence="1">
    <location>
        <begin position="10"/>
        <end position="152"/>
    </location>
</feature>
<evidence type="ECO:0000259" key="1">
    <source>
        <dbReference type="Pfam" id="PF10020"/>
    </source>
</evidence>
<protein>
    <submittedName>
        <fullName evidence="2">DUF2262 domain-containing protein</fullName>
    </submittedName>
</protein>
<evidence type="ECO:0000313" key="2">
    <source>
        <dbReference type="EMBL" id="MFK0523826.1"/>
    </source>
</evidence>
<comment type="caution">
    <text evidence="2">The sequence shown here is derived from an EMBL/GenBank/DDBJ whole genome shotgun (WGS) entry which is preliminary data.</text>
</comment>
<evidence type="ECO:0000313" key="3">
    <source>
        <dbReference type="Proteomes" id="UP001618531"/>
    </source>
</evidence>
<dbReference type="Pfam" id="PF10020">
    <property type="entry name" value="DUF2262"/>
    <property type="match status" value="1"/>
</dbReference>
<dbReference type="RefSeq" id="WP_402876317.1">
    <property type="nucleotide sequence ID" value="NZ_JBIYSL010000003.1"/>
</dbReference>
<reference evidence="2 3" key="1">
    <citation type="submission" date="2024-11" db="EMBL/GenBank/DDBJ databases">
        <title>Identification and Characterization of a Novel Fosfomycin Bacillithiol Transferase FosB8 in Paenibacillus illinoisensis.</title>
        <authorList>
            <person name="Lu W."/>
        </authorList>
    </citation>
    <scope>NUCLEOTIDE SEQUENCE [LARGE SCALE GENOMIC DNA]</scope>
    <source>
        <strain evidence="2 3">WP77</strain>
    </source>
</reference>